<dbReference type="SUPFAM" id="SSF103025">
    <property type="entry name" value="Folate-binding domain"/>
    <property type="match status" value="1"/>
</dbReference>
<gene>
    <name evidence="1" type="ORF">JF625_20775</name>
</gene>
<dbReference type="AlphaFoldDB" id="A0A952FM42"/>
<sequence length="175" mass="17911">MPDLPQHRPLLAGASIGGPDIRLQALPEGHLLQVMGALDTPSLAGHLAQAGLAGSSIRPAGYRQWFVAGDEALAPATVAALAASLKQAGAALSDQSHGRIRIGLSGPGADAALATQTAVDLDPAAFPEGRSAMTMIGHISAQISRTGPDRFEVTVLRSFAESLWHDLELVVGSVG</sequence>
<proteinExistence type="predicted"/>
<dbReference type="InterPro" id="IPR027266">
    <property type="entry name" value="TrmE/GcvT-like"/>
</dbReference>
<protein>
    <recommendedName>
        <fullName evidence="3">Sarcosine oxidase subunit gamma</fullName>
    </recommendedName>
</protein>
<evidence type="ECO:0000313" key="2">
    <source>
        <dbReference type="Proteomes" id="UP000700706"/>
    </source>
</evidence>
<dbReference type="EMBL" id="JAEKLZ010000287">
    <property type="protein sequence ID" value="MBW8727572.1"/>
    <property type="molecule type" value="Genomic_DNA"/>
</dbReference>
<dbReference type="Proteomes" id="UP000700706">
    <property type="component" value="Unassembled WGS sequence"/>
</dbReference>
<organism evidence="1 2">
    <name type="scientific">Inquilinus limosus</name>
    <dbReference type="NCBI Taxonomy" id="171674"/>
    <lineage>
        <taxon>Bacteria</taxon>
        <taxon>Pseudomonadati</taxon>
        <taxon>Pseudomonadota</taxon>
        <taxon>Alphaproteobacteria</taxon>
        <taxon>Rhodospirillales</taxon>
        <taxon>Rhodospirillaceae</taxon>
        <taxon>Inquilinus</taxon>
    </lineage>
</organism>
<name>A0A952FM42_9PROT</name>
<dbReference type="InterPro" id="IPR007375">
    <property type="entry name" value="SoxG"/>
</dbReference>
<evidence type="ECO:0000313" key="1">
    <source>
        <dbReference type="EMBL" id="MBW8727572.1"/>
    </source>
</evidence>
<accession>A0A952FM42</accession>
<reference evidence="1" key="1">
    <citation type="submission" date="2020-06" db="EMBL/GenBank/DDBJ databases">
        <title>Stable isotope informed genome-resolved metagenomics uncovers potential trophic interactions in rhizosphere soil.</title>
        <authorList>
            <person name="Starr E.P."/>
            <person name="Shi S."/>
            <person name="Blazewicz S.J."/>
            <person name="Koch B.J."/>
            <person name="Probst A.J."/>
            <person name="Hungate B.A."/>
            <person name="Pett-Ridge J."/>
            <person name="Firestone M.K."/>
            <person name="Banfield J.F."/>
        </authorList>
    </citation>
    <scope>NUCLEOTIDE SEQUENCE</scope>
    <source>
        <strain evidence="1">YM_69_17</strain>
    </source>
</reference>
<comment type="caution">
    <text evidence="1">The sequence shown here is derived from an EMBL/GenBank/DDBJ whole genome shotgun (WGS) entry which is preliminary data.</text>
</comment>
<evidence type="ECO:0008006" key="3">
    <source>
        <dbReference type="Google" id="ProtNLM"/>
    </source>
</evidence>
<dbReference type="Gene3D" id="3.30.1360.120">
    <property type="entry name" value="Probable tRNA modification gtpase trme, domain 1"/>
    <property type="match status" value="1"/>
</dbReference>
<dbReference type="Pfam" id="PF04268">
    <property type="entry name" value="SoxG"/>
    <property type="match status" value="1"/>
</dbReference>